<gene>
    <name evidence="11" type="ORF">UPYG_G00239520</name>
</gene>
<comment type="caution">
    <text evidence="11">The sequence shown here is derived from an EMBL/GenBank/DDBJ whole genome shotgun (WGS) entry which is preliminary data.</text>
</comment>
<feature type="chain" id="PRO_5044895019" description="Type I cytokine receptor cytokine-binding domain-containing protein" evidence="9">
    <location>
        <begin position="23"/>
        <end position="387"/>
    </location>
</feature>
<evidence type="ECO:0000259" key="10">
    <source>
        <dbReference type="Pfam" id="PF09240"/>
    </source>
</evidence>
<name>A0ABD0WFU0_UMBPY</name>
<keyword evidence="5 8" id="KW-0472">Membrane</keyword>
<keyword evidence="12" id="KW-1185">Reference proteome</keyword>
<organism evidence="11 12">
    <name type="scientific">Umbra pygmaea</name>
    <name type="common">Eastern mudminnow</name>
    <dbReference type="NCBI Taxonomy" id="75934"/>
    <lineage>
        <taxon>Eukaryota</taxon>
        <taxon>Metazoa</taxon>
        <taxon>Chordata</taxon>
        <taxon>Craniata</taxon>
        <taxon>Vertebrata</taxon>
        <taxon>Euteleostomi</taxon>
        <taxon>Actinopterygii</taxon>
        <taxon>Neopterygii</taxon>
        <taxon>Teleostei</taxon>
        <taxon>Protacanthopterygii</taxon>
        <taxon>Esociformes</taxon>
        <taxon>Umbridae</taxon>
        <taxon>Umbra</taxon>
    </lineage>
</organism>
<comment type="subcellular location">
    <subcellularLocation>
        <location evidence="1">Membrane</location>
        <topology evidence="1">Single-pass type I membrane protein</topology>
    </subcellularLocation>
</comment>
<dbReference type="Proteomes" id="UP001557470">
    <property type="component" value="Unassembled WGS sequence"/>
</dbReference>
<keyword evidence="2 8" id="KW-0812">Transmembrane</keyword>
<dbReference type="Gene3D" id="2.60.40.10">
    <property type="entry name" value="Immunoglobulins"/>
    <property type="match status" value="3"/>
</dbReference>
<keyword evidence="7" id="KW-0325">Glycoprotein</keyword>
<evidence type="ECO:0000256" key="5">
    <source>
        <dbReference type="ARBA" id="ARBA00023136"/>
    </source>
</evidence>
<keyword evidence="3 9" id="KW-0732">Signal</keyword>
<keyword evidence="4 8" id="KW-1133">Transmembrane helix</keyword>
<evidence type="ECO:0000313" key="11">
    <source>
        <dbReference type="EMBL" id="KAL0970255.1"/>
    </source>
</evidence>
<evidence type="ECO:0000313" key="12">
    <source>
        <dbReference type="Proteomes" id="UP001557470"/>
    </source>
</evidence>
<dbReference type="PANTHER" id="PTHR23037:SF46">
    <property type="entry name" value="INTERLEUKIN 5 RECEPTOR SUBUNIT ALPHA"/>
    <property type="match status" value="1"/>
</dbReference>
<feature type="transmembrane region" description="Helical" evidence="8">
    <location>
        <begin position="301"/>
        <end position="325"/>
    </location>
</feature>
<dbReference type="InterPro" id="IPR013783">
    <property type="entry name" value="Ig-like_fold"/>
</dbReference>
<feature type="domain" description="Type I cytokine receptor cytokine-binding" evidence="10">
    <location>
        <begin position="120"/>
        <end position="197"/>
    </location>
</feature>
<dbReference type="InterPro" id="IPR003961">
    <property type="entry name" value="FN3_dom"/>
</dbReference>
<dbReference type="CDD" id="cd00063">
    <property type="entry name" value="FN3"/>
    <property type="match status" value="1"/>
</dbReference>
<dbReference type="EMBL" id="JAGEUA010000007">
    <property type="protein sequence ID" value="KAL0970255.1"/>
    <property type="molecule type" value="Genomic_DNA"/>
</dbReference>
<evidence type="ECO:0000256" key="1">
    <source>
        <dbReference type="ARBA" id="ARBA00004479"/>
    </source>
</evidence>
<protein>
    <recommendedName>
        <fullName evidence="10">Type I cytokine receptor cytokine-binding domain-containing protein</fullName>
    </recommendedName>
</protein>
<keyword evidence="6" id="KW-0675">Receptor</keyword>
<evidence type="ECO:0000256" key="9">
    <source>
        <dbReference type="SAM" id="SignalP"/>
    </source>
</evidence>
<evidence type="ECO:0000256" key="7">
    <source>
        <dbReference type="ARBA" id="ARBA00023180"/>
    </source>
</evidence>
<dbReference type="SUPFAM" id="SSF49265">
    <property type="entry name" value="Fibronectin type III"/>
    <property type="match status" value="3"/>
</dbReference>
<dbReference type="InterPro" id="IPR015321">
    <property type="entry name" value="TypeI_recpt_CBD"/>
</dbReference>
<dbReference type="Pfam" id="PF09240">
    <property type="entry name" value="IL6Ra-bind"/>
    <property type="match status" value="1"/>
</dbReference>
<dbReference type="AlphaFoldDB" id="A0ABD0WFU0"/>
<evidence type="ECO:0000256" key="4">
    <source>
        <dbReference type="ARBA" id="ARBA00022989"/>
    </source>
</evidence>
<sequence length="387" mass="44640">MNHLGYVFGLCFLHFIVLNVAAEKALPKPLDLSMTWINESCINLSWSPPKDLDIPCELRYRINTTKKTNNISERRVKSPQQYCITLYRAMTFTVQTECNNVKSQPAVISIAAPTELVKNFVCYLTSLTDTECLWDPTINAPEDLQLYYKYYENNISACTDYLYNAAKKTGCHFKGQPSDHEIFFQINGTVNGSSVRNTFSRILKVKPLAPKVKIVEEGNELILSWDPPYMKPPQCWHYILNYSKCQEHVSKKVTSLKHQPEEKLPYDTRCLYRVQVKAVCVTCAEGESDWSQEFLHGKDDLTSTVVCIMVPVFVFLFVLLFLCCVMRYRKKLLPTIPQPSLIFKDMLHINKDPKVFTEHVYVPVEEKVECKISLEKEPSLPIMQLYS</sequence>
<dbReference type="PANTHER" id="PTHR23037">
    <property type="entry name" value="CYTOKINE RECEPTOR"/>
    <property type="match status" value="1"/>
</dbReference>
<evidence type="ECO:0000256" key="6">
    <source>
        <dbReference type="ARBA" id="ARBA00023170"/>
    </source>
</evidence>
<feature type="signal peptide" evidence="9">
    <location>
        <begin position="1"/>
        <end position="22"/>
    </location>
</feature>
<proteinExistence type="predicted"/>
<evidence type="ECO:0000256" key="3">
    <source>
        <dbReference type="ARBA" id="ARBA00022729"/>
    </source>
</evidence>
<accession>A0ABD0WFU0</accession>
<dbReference type="GO" id="GO:0016020">
    <property type="term" value="C:membrane"/>
    <property type="evidence" value="ECO:0007669"/>
    <property type="project" value="UniProtKB-SubCell"/>
</dbReference>
<evidence type="ECO:0000256" key="8">
    <source>
        <dbReference type="SAM" id="Phobius"/>
    </source>
</evidence>
<reference evidence="11 12" key="1">
    <citation type="submission" date="2024-06" db="EMBL/GenBank/DDBJ databases">
        <authorList>
            <person name="Pan Q."/>
            <person name="Wen M."/>
            <person name="Jouanno E."/>
            <person name="Zahm M."/>
            <person name="Klopp C."/>
            <person name="Cabau C."/>
            <person name="Louis A."/>
            <person name="Berthelot C."/>
            <person name="Parey E."/>
            <person name="Roest Crollius H."/>
            <person name="Montfort J."/>
            <person name="Robinson-Rechavi M."/>
            <person name="Bouchez O."/>
            <person name="Lampietro C."/>
            <person name="Lopez Roques C."/>
            <person name="Donnadieu C."/>
            <person name="Postlethwait J."/>
            <person name="Bobe J."/>
            <person name="Verreycken H."/>
            <person name="Guiguen Y."/>
        </authorList>
    </citation>
    <scope>NUCLEOTIDE SEQUENCE [LARGE SCALE GENOMIC DNA]</scope>
    <source>
        <strain evidence="11">Up_M1</strain>
        <tissue evidence="11">Testis</tissue>
    </source>
</reference>
<evidence type="ECO:0000256" key="2">
    <source>
        <dbReference type="ARBA" id="ARBA00022692"/>
    </source>
</evidence>
<dbReference type="InterPro" id="IPR036116">
    <property type="entry name" value="FN3_sf"/>
</dbReference>